<dbReference type="InterPro" id="IPR045361">
    <property type="entry name" value="CIS_tube_prot_N"/>
</dbReference>
<evidence type="ECO:0000259" key="2">
    <source>
        <dbReference type="PROSITE" id="PS51782"/>
    </source>
</evidence>
<feature type="domain" description="LysM" evidence="2">
    <location>
        <begin position="197"/>
        <end position="244"/>
    </location>
</feature>
<keyword evidence="4" id="KW-1185">Reference proteome</keyword>
<dbReference type="RefSeq" id="WP_184538647.1">
    <property type="nucleotide sequence ID" value="NZ_JACHJW010000001.1"/>
</dbReference>
<evidence type="ECO:0000256" key="1">
    <source>
        <dbReference type="SAM" id="MobiDB-lite"/>
    </source>
</evidence>
<feature type="compositionally biased region" description="Gly residues" evidence="1">
    <location>
        <begin position="12"/>
        <end position="21"/>
    </location>
</feature>
<proteinExistence type="predicted"/>
<dbReference type="SUPFAM" id="SSF54106">
    <property type="entry name" value="LysM domain"/>
    <property type="match status" value="1"/>
</dbReference>
<evidence type="ECO:0000313" key="3">
    <source>
        <dbReference type="EMBL" id="MBB4962442.1"/>
    </source>
</evidence>
<sequence length="259" mass="27400">MSASPVTFSAAGGSGVGGSGGAPPQLTHAYLQLHEPPKNGGTANPGPPLSRIPFQFNPKELALTKTAKWKRDAQRNAKKSGVPEFTGADPCKLTVEMFFDATDTMDSSVVKRVEELFSCCVPTDASRDQKKGSPPWVVFHWGGMVGFPAFVASVSAKYTLFTPGGTPIRALCTVTLEEISGEQAGQNPTSGALAARDVHTVVSGDTLHSVAYRAYGRSGLWREIADANDIDDPMRLRPGTTLLVPALEEIESGGGRRGQ</sequence>
<comment type="caution">
    <text evidence="3">The sequence shown here is derived from an EMBL/GenBank/DDBJ whole genome shotgun (WGS) entry which is preliminary data.</text>
</comment>
<accession>A0A7W7SY10</accession>
<feature type="region of interest" description="Disordered" evidence="1">
    <location>
        <begin position="1"/>
        <end position="26"/>
    </location>
</feature>
<dbReference type="EMBL" id="JACHJW010000001">
    <property type="protein sequence ID" value="MBB4962442.1"/>
    <property type="molecule type" value="Genomic_DNA"/>
</dbReference>
<dbReference type="SMART" id="SM00257">
    <property type="entry name" value="LysM"/>
    <property type="match status" value="1"/>
</dbReference>
<reference evidence="3 4" key="1">
    <citation type="submission" date="2020-08" db="EMBL/GenBank/DDBJ databases">
        <title>Sequencing the genomes of 1000 actinobacteria strains.</title>
        <authorList>
            <person name="Klenk H.-P."/>
        </authorList>
    </citation>
    <scope>NUCLEOTIDE SEQUENCE [LARGE SCALE GENOMIC DNA]</scope>
    <source>
        <strain evidence="3 4">DSM 45886</strain>
    </source>
</reference>
<dbReference type="Pfam" id="PF01476">
    <property type="entry name" value="LysM"/>
    <property type="match status" value="1"/>
</dbReference>
<dbReference type="InterPro" id="IPR018392">
    <property type="entry name" value="LysM"/>
</dbReference>
<evidence type="ECO:0000313" key="4">
    <source>
        <dbReference type="Proteomes" id="UP000578819"/>
    </source>
</evidence>
<protein>
    <recommendedName>
        <fullName evidence="2">LysM domain-containing protein</fullName>
    </recommendedName>
</protein>
<gene>
    <name evidence="3" type="ORF">FHR38_006175</name>
</gene>
<dbReference type="Pfam" id="PF19266">
    <property type="entry name" value="CIS_tube"/>
    <property type="match status" value="1"/>
</dbReference>
<name>A0A7W7SY10_9ACTN</name>
<dbReference type="Gene3D" id="3.10.350.10">
    <property type="entry name" value="LysM domain"/>
    <property type="match status" value="1"/>
</dbReference>
<organism evidence="3 4">
    <name type="scientific">Micromonospora polyrhachis</name>
    <dbReference type="NCBI Taxonomy" id="1282883"/>
    <lineage>
        <taxon>Bacteria</taxon>
        <taxon>Bacillati</taxon>
        <taxon>Actinomycetota</taxon>
        <taxon>Actinomycetes</taxon>
        <taxon>Micromonosporales</taxon>
        <taxon>Micromonosporaceae</taxon>
        <taxon>Micromonospora</taxon>
    </lineage>
</organism>
<dbReference type="PROSITE" id="PS51782">
    <property type="entry name" value="LYSM"/>
    <property type="match status" value="1"/>
</dbReference>
<dbReference type="CDD" id="cd00118">
    <property type="entry name" value="LysM"/>
    <property type="match status" value="1"/>
</dbReference>
<dbReference type="InterPro" id="IPR036779">
    <property type="entry name" value="LysM_dom_sf"/>
</dbReference>
<dbReference type="Proteomes" id="UP000578819">
    <property type="component" value="Unassembled WGS sequence"/>
</dbReference>
<dbReference type="AlphaFoldDB" id="A0A7W7SY10"/>